<evidence type="ECO:0000259" key="2">
    <source>
        <dbReference type="PROSITE" id="PS51746"/>
    </source>
</evidence>
<dbReference type="OMA" id="NFYEGAA"/>
<dbReference type="KEGG" id="lgi:LOTGIDRAFT_236983"/>
<dbReference type="Gene3D" id="3.60.40.10">
    <property type="entry name" value="PPM-type phosphatase domain"/>
    <property type="match status" value="1"/>
</dbReference>
<dbReference type="PANTHER" id="PTHR13832">
    <property type="entry name" value="PROTEIN PHOSPHATASE 2C"/>
    <property type="match status" value="1"/>
</dbReference>
<accession>V3ZEJ9</accession>
<dbReference type="RefSeq" id="XP_009066858.1">
    <property type="nucleotide sequence ID" value="XM_009068610.1"/>
</dbReference>
<reference evidence="3 4" key="1">
    <citation type="journal article" date="2013" name="Nature">
        <title>Insights into bilaterian evolution from three spiralian genomes.</title>
        <authorList>
            <person name="Simakov O."/>
            <person name="Marletaz F."/>
            <person name="Cho S.J."/>
            <person name="Edsinger-Gonzales E."/>
            <person name="Havlak P."/>
            <person name="Hellsten U."/>
            <person name="Kuo D.H."/>
            <person name="Larsson T."/>
            <person name="Lv J."/>
            <person name="Arendt D."/>
            <person name="Savage R."/>
            <person name="Osoegawa K."/>
            <person name="de Jong P."/>
            <person name="Grimwood J."/>
            <person name="Chapman J.A."/>
            <person name="Shapiro H."/>
            <person name="Aerts A."/>
            <person name="Otillar R.P."/>
            <person name="Terry A.Y."/>
            <person name="Boore J.L."/>
            <person name="Grigoriev I.V."/>
            <person name="Lindberg D.R."/>
            <person name="Seaver E.C."/>
            <person name="Weisblat D.A."/>
            <person name="Putnam N.H."/>
            <person name="Rokhsar D.S."/>
        </authorList>
    </citation>
    <scope>NUCLEOTIDE SEQUENCE [LARGE SCALE GENOMIC DNA]</scope>
</reference>
<dbReference type="CDD" id="cd00143">
    <property type="entry name" value="PP2Cc"/>
    <property type="match status" value="1"/>
</dbReference>
<proteinExistence type="inferred from homology"/>
<dbReference type="GeneID" id="20250311"/>
<dbReference type="AlphaFoldDB" id="V3ZEJ9"/>
<dbReference type="InterPro" id="IPR015655">
    <property type="entry name" value="PP2C"/>
</dbReference>
<dbReference type="EMBL" id="KB203888">
    <property type="protein sequence ID" value="ESO82507.1"/>
    <property type="molecule type" value="Genomic_DNA"/>
</dbReference>
<dbReference type="InterPro" id="IPR036457">
    <property type="entry name" value="PPM-type-like_dom_sf"/>
</dbReference>
<dbReference type="HOGENOM" id="CLU_023323_0_0_1"/>
<dbReference type="STRING" id="225164.V3ZEJ9"/>
<dbReference type="GO" id="GO:0004722">
    <property type="term" value="F:protein serine/threonine phosphatase activity"/>
    <property type="evidence" value="ECO:0007669"/>
    <property type="project" value="InterPro"/>
</dbReference>
<organism evidence="3 4">
    <name type="scientific">Lottia gigantea</name>
    <name type="common">Giant owl limpet</name>
    <dbReference type="NCBI Taxonomy" id="225164"/>
    <lineage>
        <taxon>Eukaryota</taxon>
        <taxon>Metazoa</taxon>
        <taxon>Spiralia</taxon>
        <taxon>Lophotrochozoa</taxon>
        <taxon>Mollusca</taxon>
        <taxon>Gastropoda</taxon>
        <taxon>Patellogastropoda</taxon>
        <taxon>Lottioidea</taxon>
        <taxon>Lottiidae</taxon>
        <taxon>Lottia</taxon>
    </lineage>
</organism>
<evidence type="ECO:0000256" key="1">
    <source>
        <dbReference type="ARBA" id="ARBA00006702"/>
    </source>
</evidence>
<name>V3ZEJ9_LOTGI</name>
<dbReference type="PANTHER" id="PTHR13832:SF837">
    <property type="entry name" value="PROTEIN PHOSPHATASE 2C-LIKE DOMAIN-CONTAINING PROTEIN 1"/>
    <property type="match status" value="1"/>
</dbReference>
<protein>
    <recommendedName>
        <fullName evidence="2">PPM-type phosphatase domain-containing protein</fullName>
    </recommendedName>
</protein>
<dbReference type="Pfam" id="PF00481">
    <property type="entry name" value="PP2C"/>
    <property type="match status" value="2"/>
</dbReference>
<dbReference type="OrthoDB" id="343114at2759"/>
<evidence type="ECO:0000313" key="3">
    <source>
        <dbReference type="EMBL" id="ESO82507.1"/>
    </source>
</evidence>
<dbReference type="SUPFAM" id="SSF81606">
    <property type="entry name" value="PP2C-like"/>
    <property type="match status" value="1"/>
</dbReference>
<dbReference type="CTD" id="20250311"/>
<feature type="domain" description="PPM-type phosphatase" evidence="2">
    <location>
        <begin position="187"/>
        <end position="644"/>
    </location>
</feature>
<evidence type="ECO:0000313" key="4">
    <source>
        <dbReference type="Proteomes" id="UP000030746"/>
    </source>
</evidence>
<dbReference type="Proteomes" id="UP000030746">
    <property type="component" value="Unassembled WGS sequence"/>
</dbReference>
<dbReference type="PROSITE" id="PS51746">
    <property type="entry name" value="PPM_2"/>
    <property type="match status" value="1"/>
</dbReference>
<keyword evidence="4" id="KW-1185">Reference proteome</keyword>
<comment type="similarity">
    <text evidence="1">Belongs to the PP2C family.</text>
</comment>
<dbReference type="InterPro" id="IPR001932">
    <property type="entry name" value="PPM-type_phosphatase-like_dom"/>
</dbReference>
<sequence length="649" mass="72227">MANADVPSLDLGSLSQSLQNIYDIGTMDTTIDNDLGSGYVIQIGTEDFKGINIRRSDTPNTYLPEFTNKPDITLKCEQCGYFVDISTLLEHRKYHASLVIMKYKCDSLPESWEELFKRRNQLIRKIKQSTSCDLPPDPHQIQVIDEAYEYMKAHLEDTFHAFRHVEENIDTSVNGVALNCSPSCVYAVGIASSANRKWKSSMEDTKIYQDCFGDDSEKCYLGIFDGHNGHTAAETASTEFHKILLSEMRKFDPKTKSSELQNIDDNQSEAEVGDSADLYGESVNLVQQIIKICEEKYQQVFGEATDDPPKKCKGSSKFKTIFSERMSEAYKKAYRLFDILLSYGKDERSKVRWSGCSALNIVIQNTQSDTNSQQNNPSEQSLKEIGLIHLANAGNVNCLLIRGNRSYRLNKQHSPDNIKERKRVIKAGGNINMASSDCPVNGVLSTTRGLGNHGDIKMKKSVIVEPYTTCVSIDQYAQFVVMASSGVWEVFSDEEVASLLLKLLPCNQIPIPSPISDSIASLLKHEDPLVPNATSTSRDSLSVPSISTRAAQNKMEWTDVKPDTLTIAADLNTEIGSHRGDDHDTILHDNEMMSVPVNCDIPDHKPQTVSDFRRELAKSMAEYLVQAALLAGSRDNITVMITLLPGSGV</sequence>
<dbReference type="SMART" id="SM00332">
    <property type="entry name" value="PP2Cc"/>
    <property type="match status" value="1"/>
</dbReference>
<gene>
    <name evidence="3" type="ORF">LOTGIDRAFT_236983</name>
</gene>